<evidence type="ECO:0000256" key="15">
    <source>
        <dbReference type="PROSITE-ProRule" id="PRU01091"/>
    </source>
</evidence>
<evidence type="ECO:0000256" key="6">
    <source>
        <dbReference type="ARBA" id="ARBA00023015"/>
    </source>
</evidence>
<feature type="modified residue" description="4-aspartylphosphate" evidence="14">
    <location>
        <position position="54"/>
    </location>
</feature>
<dbReference type="HOGENOM" id="CLU_000445_30_3_9"/>
<comment type="subcellular location">
    <subcellularLocation>
        <location evidence="1">Cytoplasm</location>
    </subcellularLocation>
</comment>
<dbReference type="GO" id="GO:0005829">
    <property type="term" value="C:cytosol"/>
    <property type="evidence" value="ECO:0007669"/>
    <property type="project" value="TreeGrafter"/>
</dbReference>
<dbReference type="InterPro" id="IPR001867">
    <property type="entry name" value="OmpR/PhoB-type_DNA-bd"/>
</dbReference>
<accession>F0T1W5</accession>
<evidence type="ECO:0000256" key="1">
    <source>
        <dbReference type="ARBA" id="ARBA00004496"/>
    </source>
</evidence>
<dbReference type="Gene3D" id="1.10.10.10">
    <property type="entry name" value="Winged helix-like DNA-binding domain superfamily/Winged helix DNA-binding domain"/>
    <property type="match status" value="1"/>
</dbReference>
<evidence type="ECO:0000313" key="19">
    <source>
        <dbReference type="Proteomes" id="UP000007488"/>
    </source>
</evidence>
<dbReference type="SMART" id="SM00448">
    <property type="entry name" value="REC"/>
    <property type="match status" value="1"/>
</dbReference>
<dbReference type="FunFam" id="3.40.50.2300:FF:000001">
    <property type="entry name" value="DNA-binding response regulator PhoB"/>
    <property type="match status" value="1"/>
</dbReference>
<dbReference type="GO" id="GO:0000976">
    <property type="term" value="F:transcription cis-regulatory region binding"/>
    <property type="evidence" value="ECO:0007669"/>
    <property type="project" value="TreeGrafter"/>
</dbReference>
<dbReference type="Gene3D" id="3.40.50.2300">
    <property type="match status" value="1"/>
</dbReference>
<dbReference type="Proteomes" id="UP000007488">
    <property type="component" value="Chromosome"/>
</dbReference>
<evidence type="ECO:0000256" key="10">
    <source>
        <dbReference type="ARBA" id="ARBA00023163"/>
    </source>
</evidence>
<dbReference type="Pfam" id="PF00486">
    <property type="entry name" value="Trans_reg_C"/>
    <property type="match status" value="1"/>
</dbReference>
<dbReference type="EMBL" id="CP002547">
    <property type="protein sequence ID" value="ADY55229.1"/>
    <property type="molecule type" value="Genomic_DNA"/>
</dbReference>
<dbReference type="KEGG" id="sgy:Sgly_0883"/>
<dbReference type="PANTHER" id="PTHR48111:SF49">
    <property type="entry name" value="HEME RESPONSE REGULATOR HSSR"/>
    <property type="match status" value="1"/>
</dbReference>
<keyword evidence="7" id="KW-0843">Virulence</keyword>
<organism evidence="18 19">
    <name type="scientific">Syntrophobotulus glycolicus (strain DSM 8271 / FlGlyR)</name>
    <dbReference type="NCBI Taxonomy" id="645991"/>
    <lineage>
        <taxon>Bacteria</taxon>
        <taxon>Bacillati</taxon>
        <taxon>Bacillota</taxon>
        <taxon>Clostridia</taxon>
        <taxon>Eubacteriales</taxon>
        <taxon>Desulfitobacteriaceae</taxon>
        <taxon>Syntrophobotulus</taxon>
    </lineage>
</organism>
<dbReference type="PANTHER" id="PTHR48111">
    <property type="entry name" value="REGULATOR OF RPOS"/>
    <property type="match status" value="1"/>
</dbReference>
<evidence type="ECO:0000256" key="2">
    <source>
        <dbReference type="ARBA" id="ARBA00018672"/>
    </source>
</evidence>
<evidence type="ECO:0000256" key="3">
    <source>
        <dbReference type="ARBA" id="ARBA00022490"/>
    </source>
</evidence>
<evidence type="ECO:0000256" key="14">
    <source>
        <dbReference type="PROSITE-ProRule" id="PRU00169"/>
    </source>
</evidence>
<dbReference type="InterPro" id="IPR016032">
    <property type="entry name" value="Sig_transdc_resp-reg_C-effctor"/>
</dbReference>
<dbReference type="PROSITE" id="PS50110">
    <property type="entry name" value="RESPONSE_REGULATORY"/>
    <property type="match status" value="1"/>
</dbReference>
<reference evidence="19" key="2">
    <citation type="submission" date="2011-02" db="EMBL/GenBank/DDBJ databases">
        <title>The complete genome of Syntrophobotulus glycolicus DSM 8271.</title>
        <authorList>
            <person name="Lucas S."/>
            <person name="Copeland A."/>
            <person name="Lapidus A."/>
            <person name="Bruce D."/>
            <person name="Goodwin L."/>
            <person name="Pitluck S."/>
            <person name="Kyrpides N."/>
            <person name="Mavromatis K."/>
            <person name="Pagani I."/>
            <person name="Ivanova N."/>
            <person name="Mikhailova N."/>
            <person name="Chertkov O."/>
            <person name="Held B."/>
            <person name="Detter J.C."/>
            <person name="Tapia R."/>
            <person name="Han C."/>
            <person name="Land M."/>
            <person name="Hauser L."/>
            <person name="Markowitz V."/>
            <person name="Cheng J.-F."/>
            <person name="Hugenholtz P."/>
            <person name="Woyke T."/>
            <person name="Wu D."/>
            <person name="Spring S."/>
            <person name="Schroeder M."/>
            <person name="Brambilla E."/>
            <person name="Klenk H.-P."/>
            <person name="Eisen J.A."/>
        </authorList>
    </citation>
    <scope>NUCLEOTIDE SEQUENCE [LARGE SCALE GENOMIC DNA]</scope>
    <source>
        <strain evidence="19">DSM 8271 / FlGlyR</strain>
    </source>
</reference>
<keyword evidence="8 15" id="KW-0238">DNA-binding</keyword>
<evidence type="ECO:0000256" key="8">
    <source>
        <dbReference type="ARBA" id="ARBA00023125"/>
    </source>
</evidence>
<keyword evidence="9" id="KW-0010">Activator</keyword>
<keyword evidence="6" id="KW-0805">Transcription regulation</keyword>
<proteinExistence type="predicted"/>
<dbReference type="CDD" id="cd00383">
    <property type="entry name" value="trans_reg_C"/>
    <property type="match status" value="1"/>
</dbReference>
<feature type="domain" description="Response regulatory" evidence="16">
    <location>
        <begin position="5"/>
        <end position="119"/>
    </location>
</feature>
<evidence type="ECO:0000259" key="17">
    <source>
        <dbReference type="PROSITE" id="PS51755"/>
    </source>
</evidence>
<gene>
    <name evidence="18" type="ordered locus">Sgly_0883</name>
</gene>
<dbReference type="GO" id="GO:0000156">
    <property type="term" value="F:phosphorelay response regulator activity"/>
    <property type="evidence" value="ECO:0007669"/>
    <property type="project" value="TreeGrafter"/>
</dbReference>
<evidence type="ECO:0000256" key="9">
    <source>
        <dbReference type="ARBA" id="ARBA00023159"/>
    </source>
</evidence>
<dbReference type="CDD" id="cd17574">
    <property type="entry name" value="REC_OmpR"/>
    <property type="match status" value="1"/>
</dbReference>
<dbReference type="SUPFAM" id="SSF52172">
    <property type="entry name" value="CheY-like"/>
    <property type="match status" value="1"/>
</dbReference>
<comment type="function">
    <text evidence="11">May play the central regulatory role in sporulation. It may be an element of the effector pathway responsible for the activation of sporulation genes in response to nutritional stress. Spo0A may act in concert with spo0H (a sigma factor) to control the expression of some genes that are critical to the sporulation process.</text>
</comment>
<dbReference type="eggNOG" id="COG0745">
    <property type="taxonomic scope" value="Bacteria"/>
</dbReference>
<dbReference type="SUPFAM" id="SSF46894">
    <property type="entry name" value="C-terminal effector domain of the bipartite response regulators"/>
    <property type="match status" value="1"/>
</dbReference>
<dbReference type="STRING" id="645991.Sgly_0883"/>
<evidence type="ECO:0000259" key="16">
    <source>
        <dbReference type="PROSITE" id="PS50110"/>
    </source>
</evidence>
<dbReference type="Pfam" id="PF00072">
    <property type="entry name" value="Response_reg"/>
    <property type="match status" value="1"/>
</dbReference>
<dbReference type="PROSITE" id="PS51755">
    <property type="entry name" value="OMPR_PHOB"/>
    <property type="match status" value="1"/>
</dbReference>
<dbReference type="SMART" id="SM00862">
    <property type="entry name" value="Trans_reg_C"/>
    <property type="match status" value="1"/>
</dbReference>
<evidence type="ECO:0000256" key="12">
    <source>
        <dbReference type="ARBA" id="ARBA00037471"/>
    </source>
</evidence>
<dbReference type="GO" id="GO:0032993">
    <property type="term" value="C:protein-DNA complex"/>
    <property type="evidence" value="ECO:0007669"/>
    <property type="project" value="TreeGrafter"/>
</dbReference>
<dbReference type="GO" id="GO:0006355">
    <property type="term" value="P:regulation of DNA-templated transcription"/>
    <property type="evidence" value="ECO:0007669"/>
    <property type="project" value="InterPro"/>
</dbReference>
<evidence type="ECO:0000256" key="5">
    <source>
        <dbReference type="ARBA" id="ARBA00023012"/>
    </source>
</evidence>
<name>F0T1W5_SYNGF</name>
<protein>
    <recommendedName>
        <fullName evidence="13">Heme response regulator HssR</fullName>
    </recommendedName>
    <alternativeName>
        <fullName evidence="2">Stage 0 sporulation protein A homolog</fullName>
    </alternativeName>
</protein>
<sequence length="227" mass="25800">MKMSKIMIVDDDPNIRELVLALLHRSGFAACEAADGREALQKMLNDNPDLVIIDVMMPNMDGFELCRHLRRYYENLPVIMLTAKGELASKVKGFGLGADDYLTKPFEGDELIARVQALLRRYKIEASQVIQTGNVLIDKNSYSITLNGVREDIPLKEFELIFKLAGFPGKTFSRNQLIEDIWGVDFEGNERTLDVHVNRLRDRFPEETAGFKITTVRGLGYRLEVMS</sequence>
<evidence type="ECO:0000256" key="4">
    <source>
        <dbReference type="ARBA" id="ARBA00022553"/>
    </source>
</evidence>
<dbReference type="InterPro" id="IPR011006">
    <property type="entry name" value="CheY-like_superfamily"/>
</dbReference>
<evidence type="ECO:0000256" key="7">
    <source>
        <dbReference type="ARBA" id="ARBA00023026"/>
    </source>
</evidence>
<keyword evidence="10" id="KW-0804">Transcription</keyword>
<dbReference type="InterPro" id="IPR001789">
    <property type="entry name" value="Sig_transdc_resp-reg_receiver"/>
</dbReference>
<evidence type="ECO:0000313" key="18">
    <source>
        <dbReference type="EMBL" id="ADY55229.1"/>
    </source>
</evidence>
<dbReference type="Gene3D" id="6.10.250.690">
    <property type="match status" value="1"/>
</dbReference>
<keyword evidence="19" id="KW-1185">Reference proteome</keyword>
<reference evidence="18 19" key="1">
    <citation type="journal article" date="2011" name="Stand. Genomic Sci.">
        <title>Complete genome sequence of Syntrophobotulus glycolicus type strain (FlGlyR).</title>
        <authorList>
            <person name="Han C."/>
            <person name="Mwirichia R."/>
            <person name="Chertkov O."/>
            <person name="Held B."/>
            <person name="Lapidus A."/>
            <person name="Nolan M."/>
            <person name="Lucas S."/>
            <person name="Hammon N."/>
            <person name="Deshpande S."/>
            <person name="Cheng J.F."/>
            <person name="Tapia R."/>
            <person name="Goodwin L."/>
            <person name="Pitluck S."/>
            <person name="Huntemann M."/>
            <person name="Liolios K."/>
            <person name="Ivanova N."/>
            <person name="Pagani I."/>
            <person name="Mavromatis K."/>
            <person name="Ovchinikova G."/>
            <person name="Pati A."/>
            <person name="Chen A."/>
            <person name="Palaniappan K."/>
            <person name="Land M."/>
            <person name="Hauser L."/>
            <person name="Brambilla E.M."/>
            <person name="Rohde M."/>
            <person name="Spring S."/>
            <person name="Sikorski J."/>
            <person name="Goker M."/>
            <person name="Woyke T."/>
            <person name="Bristow J."/>
            <person name="Eisen J.A."/>
            <person name="Markowitz V."/>
            <person name="Hugenholtz P."/>
            <person name="Kyrpides N.C."/>
            <person name="Klenk H.P."/>
            <person name="Detter J.C."/>
        </authorList>
    </citation>
    <scope>NUCLEOTIDE SEQUENCE [LARGE SCALE GENOMIC DNA]</scope>
    <source>
        <strain evidence="19">DSM 8271 / FlGlyR</strain>
    </source>
</reference>
<comment type="function">
    <text evidence="12">Member of the two-component regulatory system HssS/HssR involved in intracellular heme homeostasis and tempering of staphylococcal virulence. Phosphorylated HssR binds to a direct repeat sequence within hrtAB promoter and activates the expression of hrtAB, an efflux pump, in response to extracellular heme, hemin, hemoglobin or blood.</text>
</comment>
<dbReference type="AlphaFoldDB" id="F0T1W5"/>
<dbReference type="InterPro" id="IPR036388">
    <property type="entry name" value="WH-like_DNA-bd_sf"/>
</dbReference>
<feature type="domain" description="OmpR/PhoB-type" evidence="17">
    <location>
        <begin position="127"/>
        <end position="225"/>
    </location>
</feature>
<feature type="DNA-binding region" description="OmpR/PhoB-type" evidence="15">
    <location>
        <begin position="127"/>
        <end position="225"/>
    </location>
</feature>
<evidence type="ECO:0000256" key="11">
    <source>
        <dbReference type="ARBA" id="ARBA00024867"/>
    </source>
</evidence>
<keyword evidence="5" id="KW-0902">Two-component regulatory system</keyword>
<dbReference type="InterPro" id="IPR039420">
    <property type="entry name" value="WalR-like"/>
</dbReference>
<keyword evidence="3" id="KW-0963">Cytoplasm</keyword>
<evidence type="ECO:0000256" key="13">
    <source>
        <dbReference type="ARBA" id="ARBA00039976"/>
    </source>
</evidence>
<keyword evidence="4 14" id="KW-0597">Phosphoprotein</keyword>